<sequence length="72" mass="7924">MASPRGVLPTCWFVRISGANLSQFLASGLDLFIVAVPLTLQTRGMLGRAQFRVLAEAAEKTELKVISYFIRP</sequence>
<comment type="caution">
    <text evidence="1">The sequence shown here is derived from an EMBL/GenBank/DDBJ whole genome shotgun (WGS) entry which is preliminary data.</text>
</comment>
<dbReference type="AlphaFoldDB" id="A0A4Q4T0A6"/>
<evidence type="ECO:0000313" key="1">
    <source>
        <dbReference type="EMBL" id="RYO90556.1"/>
    </source>
</evidence>
<keyword evidence="2" id="KW-1185">Reference proteome</keyword>
<accession>A0A4Q4T0A6</accession>
<dbReference type="Proteomes" id="UP000293360">
    <property type="component" value="Unassembled WGS sequence"/>
</dbReference>
<dbReference type="EMBL" id="QJNU01000657">
    <property type="protein sequence ID" value="RYO90556.1"/>
    <property type="molecule type" value="Genomic_DNA"/>
</dbReference>
<name>A0A4Q4T0A6_9PEZI</name>
<evidence type="ECO:0000313" key="2">
    <source>
        <dbReference type="Proteomes" id="UP000293360"/>
    </source>
</evidence>
<proteinExistence type="predicted"/>
<dbReference type="STRING" id="155417.A0A4Q4T0A6"/>
<gene>
    <name evidence="1" type="ORF">DL764_008431</name>
</gene>
<organism evidence="1 2">
    <name type="scientific">Monosporascus ibericus</name>
    <dbReference type="NCBI Taxonomy" id="155417"/>
    <lineage>
        <taxon>Eukaryota</taxon>
        <taxon>Fungi</taxon>
        <taxon>Dikarya</taxon>
        <taxon>Ascomycota</taxon>
        <taxon>Pezizomycotina</taxon>
        <taxon>Sordariomycetes</taxon>
        <taxon>Xylariomycetidae</taxon>
        <taxon>Xylariales</taxon>
        <taxon>Xylariales incertae sedis</taxon>
        <taxon>Monosporascus</taxon>
    </lineage>
</organism>
<dbReference type="OrthoDB" id="298012at2759"/>
<reference evidence="1 2" key="1">
    <citation type="submission" date="2018-06" db="EMBL/GenBank/DDBJ databases">
        <title>Complete Genomes of Monosporascus.</title>
        <authorList>
            <person name="Robinson A.J."/>
            <person name="Natvig D.O."/>
        </authorList>
    </citation>
    <scope>NUCLEOTIDE SEQUENCE [LARGE SCALE GENOMIC DNA]</scope>
    <source>
        <strain evidence="1 2">CBS 110550</strain>
    </source>
</reference>
<protein>
    <submittedName>
        <fullName evidence="1">Uncharacterized protein</fullName>
    </submittedName>
</protein>